<proteinExistence type="predicted"/>
<organism evidence="1 2">
    <name type="scientific">Draconibacterium aestuarii</name>
    <dbReference type="NCBI Taxonomy" id="2998507"/>
    <lineage>
        <taxon>Bacteria</taxon>
        <taxon>Pseudomonadati</taxon>
        <taxon>Bacteroidota</taxon>
        <taxon>Bacteroidia</taxon>
        <taxon>Marinilabiliales</taxon>
        <taxon>Prolixibacteraceae</taxon>
        <taxon>Draconibacterium</taxon>
    </lineage>
</organism>
<reference evidence="1" key="1">
    <citation type="submission" date="2022-11" db="EMBL/GenBank/DDBJ databases">
        <title>Marilongibacter aestuarii gen. nov., sp. nov., isolated from tidal flat sediment.</title>
        <authorList>
            <person name="Jiayan W."/>
        </authorList>
    </citation>
    <scope>NUCLEOTIDE SEQUENCE</scope>
    <source>
        <strain evidence="1">Z1-6</strain>
    </source>
</reference>
<dbReference type="EMBL" id="JAPOHD010000018">
    <property type="protein sequence ID" value="MCY1720554.1"/>
    <property type="molecule type" value="Genomic_DNA"/>
</dbReference>
<dbReference type="Proteomes" id="UP001145087">
    <property type="component" value="Unassembled WGS sequence"/>
</dbReference>
<keyword evidence="2" id="KW-1185">Reference proteome</keyword>
<gene>
    <name evidence="1" type="ORF">OU798_09390</name>
</gene>
<comment type="caution">
    <text evidence="1">The sequence shown here is derived from an EMBL/GenBank/DDBJ whole genome shotgun (WGS) entry which is preliminary data.</text>
</comment>
<dbReference type="RefSeq" id="WP_343332888.1">
    <property type="nucleotide sequence ID" value="NZ_JAPOHD010000018.1"/>
</dbReference>
<sequence>MKNKIYIACFIFTCIQLATTEPVFSKEKEKRENSNNLSSAVSTINSNTINPIWGFYIDAFAGLASINTSGLTSDIWKTEGNFAYTSSIGYFYSVHPMIKMKGGIGVSSYKASLTGNGEIESPQLVDIDNDTYIEKLTIQNAEQTINPMYLTIPLICEFGTANISQVGYYVDIGLEYSYLINEKNSTAGSYTTKGYYPQWGVTLENVPELGYYSDQNIGSDLKLKKSILSVRGAGGITIPISGTIIFKLGIAGYMGLNSVGKSTTNVDNNESISKQTSEFRSSYIYNPLSTTKGNKARRIGVEYGLYICKRVK</sequence>
<evidence type="ECO:0000313" key="1">
    <source>
        <dbReference type="EMBL" id="MCY1720554.1"/>
    </source>
</evidence>
<accession>A0A9X3J4L4</accession>
<protein>
    <submittedName>
        <fullName evidence="1">Outer membrane beta-barrel protein</fullName>
    </submittedName>
</protein>
<dbReference type="AlphaFoldDB" id="A0A9X3J4L4"/>
<evidence type="ECO:0000313" key="2">
    <source>
        <dbReference type="Proteomes" id="UP001145087"/>
    </source>
</evidence>
<name>A0A9X3J4L4_9BACT</name>